<evidence type="ECO:0000313" key="2">
    <source>
        <dbReference type="Proteomes" id="UP000317716"/>
    </source>
</evidence>
<proteinExistence type="predicted"/>
<dbReference type="EMBL" id="VBOS01000215">
    <property type="protein sequence ID" value="TMQ55428.1"/>
    <property type="molecule type" value="Genomic_DNA"/>
</dbReference>
<protein>
    <recommendedName>
        <fullName evidence="3">Periplasmic heavy metal sensor</fullName>
    </recommendedName>
</protein>
<dbReference type="AlphaFoldDB" id="A0A538SVL0"/>
<dbReference type="Proteomes" id="UP000317716">
    <property type="component" value="Unassembled WGS sequence"/>
</dbReference>
<evidence type="ECO:0008006" key="3">
    <source>
        <dbReference type="Google" id="ProtNLM"/>
    </source>
</evidence>
<accession>A0A538SVL0</accession>
<dbReference type="PROSITE" id="PS51257">
    <property type="entry name" value="PROKAR_LIPOPROTEIN"/>
    <property type="match status" value="1"/>
</dbReference>
<sequence length="127" mass="14259">MMNGRRGLVIGILAAFIVGCSLGMVGGILCARFGGHGGPREGGHGGPGPMLEMMEHRLDLTADQKTRVERILEESRRGYAQVRESTHAAIARELTPAQREEWKQMEERFLRERRHGFGRPPWRGDRP</sequence>
<comment type="caution">
    <text evidence="1">The sequence shown here is derived from an EMBL/GenBank/DDBJ whole genome shotgun (WGS) entry which is preliminary data.</text>
</comment>
<gene>
    <name evidence="1" type="ORF">E6K72_06360</name>
</gene>
<organism evidence="1 2">
    <name type="scientific">Eiseniibacteriota bacterium</name>
    <dbReference type="NCBI Taxonomy" id="2212470"/>
    <lineage>
        <taxon>Bacteria</taxon>
        <taxon>Candidatus Eiseniibacteriota</taxon>
    </lineage>
</organism>
<evidence type="ECO:0000313" key="1">
    <source>
        <dbReference type="EMBL" id="TMQ55428.1"/>
    </source>
</evidence>
<reference evidence="1 2" key="1">
    <citation type="journal article" date="2019" name="Nat. Microbiol.">
        <title>Mediterranean grassland soil C-N compound turnover is dependent on rainfall and depth, and is mediated by genomically divergent microorganisms.</title>
        <authorList>
            <person name="Diamond S."/>
            <person name="Andeer P.F."/>
            <person name="Li Z."/>
            <person name="Crits-Christoph A."/>
            <person name="Burstein D."/>
            <person name="Anantharaman K."/>
            <person name="Lane K.R."/>
            <person name="Thomas B.C."/>
            <person name="Pan C."/>
            <person name="Northen T.R."/>
            <person name="Banfield J.F."/>
        </authorList>
    </citation>
    <scope>NUCLEOTIDE SEQUENCE [LARGE SCALE GENOMIC DNA]</scope>
    <source>
        <strain evidence="1">WS_2</strain>
    </source>
</reference>
<name>A0A538SVL0_UNCEI</name>